<dbReference type="AlphaFoldDB" id="A0A9P8LDJ5"/>
<feature type="transmembrane region" description="Helical" evidence="1">
    <location>
        <begin position="53"/>
        <end position="74"/>
    </location>
</feature>
<gene>
    <name evidence="2" type="ORF">GP486_003100</name>
</gene>
<evidence type="ECO:0000313" key="3">
    <source>
        <dbReference type="Proteomes" id="UP000750711"/>
    </source>
</evidence>
<dbReference type="InterPro" id="IPR053018">
    <property type="entry name" value="Elsinochrome_Biosynth-Asso"/>
</dbReference>
<comment type="caution">
    <text evidence="2">The sequence shown here is derived from an EMBL/GenBank/DDBJ whole genome shotgun (WGS) entry which is preliminary data.</text>
</comment>
<proteinExistence type="predicted"/>
<reference evidence="2" key="1">
    <citation type="submission" date="2021-03" db="EMBL/GenBank/DDBJ databases">
        <title>Comparative genomics and phylogenomic investigation of the class Geoglossomycetes provide insights into ecological specialization and systematics.</title>
        <authorList>
            <person name="Melie T."/>
            <person name="Pirro S."/>
            <person name="Miller A.N."/>
            <person name="Quandt A."/>
        </authorList>
    </citation>
    <scope>NUCLEOTIDE SEQUENCE</scope>
    <source>
        <strain evidence="2">CAQ_001_2017</strain>
    </source>
</reference>
<dbReference type="PANTHER" id="PTHR37577:SF1">
    <property type="entry name" value="INTEGRAL MEMBRANE PROTEIN"/>
    <property type="match status" value="1"/>
</dbReference>
<name>A0A9P8LDJ5_9PEZI</name>
<keyword evidence="1" id="KW-0472">Membrane</keyword>
<keyword evidence="3" id="KW-1185">Reference proteome</keyword>
<evidence type="ECO:0000256" key="1">
    <source>
        <dbReference type="SAM" id="Phobius"/>
    </source>
</evidence>
<sequence>MGAYVSKAQCQSFHSISLDCTVTNATDTTPYRVIGGLHHGEFEPNPDVAGVGVLYAFFSVACLALATSATYLILQLTKFMKFTGMSAGVKDDEDRSTYRTTWADIFEAIILSCSDQQVFTSGAYALALRYAQGCSISAYHYNIVANMMLITCATHLMSVTVVSQYWKHKLLAIFRTLLISGLYIVTALLLTNQNAGLDLRWPTDPPKAGDDDTLLVLPAACFQGDKSTFDATLVDTFGRGGEHLAIDAIGNSSPNNHIVGWNFFILIILWYGFAIIAEFLRYWYRFARNNPRNRRTAFSRWILRAFWSYQFIGASFCIVAIAMSYKYIQDLRRWMDHSPWIHRQPDGTNPENDASSFGQFVPLLLILLTVFTVLQLIGGKFLHLSTSEVLLVN</sequence>
<evidence type="ECO:0000313" key="2">
    <source>
        <dbReference type="EMBL" id="KAH0562199.1"/>
    </source>
</evidence>
<feature type="transmembrane region" description="Helical" evidence="1">
    <location>
        <begin position="261"/>
        <end position="284"/>
    </location>
</feature>
<feature type="transmembrane region" description="Helical" evidence="1">
    <location>
        <begin position="357"/>
        <end position="377"/>
    </location>
</feature>
<keyword evidence="1" id="KW-1133">Transmembrane helix</keyword>
<dbReference type="PANTHER" id="PTHR37577">
    <property type="entry name" value="INTEGRAL MEMBRANE PROTEIN"/>
    <property type="match status" value="1"/>
</dbReference>
<keyword evidence="1" id="KW-0812">Transmembrane</keyword>
<dbReference type="Proteomes" id="UP000750711">
    <property type="component" value="Unassembled WGS sequence"/>
</dbReference>
<organism evidence="2 3">
    <name type="scientific">Trichoglossum hirsutum</name>
    <dbReference type="NCBI Taxonomy" id="265104"/>
    <lineage>
        <taxon>Eukaryota</taxon>
        <taxon>Fungi</taxon>
        <taxon>Dikarya</taxon>
        <taxon>Ascomycota</taxon>
        <taxon>Pezizomycotina</taxon>
        <taxon>Geoglossomycetes</taxon>
        <taxon>Geoglossales</taxon>
        <taxon>Geoglossaceae</taxon>
        <taxon>Trichoglossum</taxon>
    </lineage>
</organism>
<protein>
    <submittedName>
        <fullName evidence="2">Uncharacterized protein</fullName>
    </submittedName>
</protein>
<feature type="transmembrane region" description="Helical" evidence="1">
    <location>
        <begin position="172"/>
        <end position="191"/>
    </location>
</feature>
<accession>A0A9P8LDJ5</accession>
<dbReference type="EMBL" id="JAGHQM010000392">
    <property type="protein sequence ID" value="KAH0562199.1"/>
    <property type="molecule type" value="Genomic_DNA"/>
</dbReference>
<feature type="transmembrane region" description="Helical" evidence="1">
    <location>
        <begin position="305"/>
        <end position="328"/>
    </location>
</feature>